<dbReference type="Pfam" id="PF13369">
    <property type="entry name" value="Transglut_core2"/>
    <property type="match status" value="1"/>
</dbReference>
<accession>A0ABP0UTL2</accession>
<organism evidence="2 3">
    <name type="scientific">Sphagnum troendelagicum</name>
    <dbReference type="NCBI Taxonomy" id="128251"/>
    <lineage>
        <taxon>Eukaryota</taxon>
        <taxon>Viridiplantae</taxon>
        <taxon>Streptophyta</taxon>
        <taxon>Embryophyta</taxon>
        <taxon>Bryophyta</taxon>
        <taxon>Sphagnophytina</taxon>
        <taxon>Sphagnopsida</taxon>
        <taxon>Sphagnales</taxon>
        <taxon>Sphagnaceae</taxon>
        <taxon>Sphagnum</taxon>
    </lineage>
</organism>
<dbReference type="PANTHER" id="PTHR31350">
    <property type="entry name" value="SI:DKEY-261L7.2"/>
    <property type="match status" value="1"/>
</dbReference>
<evidence type="ECO:0000259" key="1">
    <source>
        <dbReference type="Pfam" id="PF13369"/>
    </source>
</evidence>
<sequence length="517" mass="56602">MALAIGCCFPSAAASSVCMNTDLLAKTTSSSSSSSCFFPSCFWKDWIGLSWSFKAHANSNGRAGDLCVVASSTDENNHGLLFASLKWPKREGVSHLVPFACRCRGNREKEGGEDEEVATDVVRMSADSGSSCLYELMDQAGLDTFHARVSRSSFVKEIGKLSKPLRKDGTARSLDLAKAALEIAAEDDALVSHSPVPLPVDAYIDRLESMAVEFAHHYLPAQDKSPTALFEALDIYLYGYQGFRRTQLLQPEDARVFYLNTVLTSRLGSPVMLALIYSELVKRLQQMGAISISVDMELPSNLVDLPHPRVAAQDGSTGGANCLRLLTPQLLLVEVLVSLKQLYWPWRATNSTEEDSMFLQAATSASRGTGMTAPTSPFESLFHAPSSSRGAEVARARAAQLRLQRGIWTSSNFGDLRRALAASERLVLLDVNKLELRDYGMLLFHSGLYGHAFDYLAAYSAFQASATMPLVFNPLEVKEKAALEHLLERLRLILAEQAWTGKAGSESDAFEQPPDPW</sequence>
<protein>
    <recommendedName>
        <fullName evidence="1">Protein SirB1 N-terminal domain-containing protein</fullName>
    </recommendedName>
</protein>
<name>A0ABP0UTL2_9BRYO</name>
<evidence type="ECO:0000313" key="3">
    <source>
        <dbReference type="Proteomes" id="UP001497512"/>
    </source>
</evidence>
<dbReference type="InterPro" id="IPR032698">
    <property type="entry name" value="SirB1_N"/>
</dbReference>
<dbReference type="Proteomes" id="UP001497512">
    <property type="component" value="Chromosome 6"/>
</dbReference>
<proteinExistence type="predicted"/>
<feature type="domain" description="Protein SirB1 N-terminal" evidence="1">
    <location>
        <begin position="202"/>
        <end position="285"/>
    </location>
</feature>
<dbReference type="PANTHER" id="PTHR31350:SF29">
    <property type="entry name" value="PROTEIN SIRB1 N-TERMINAL DOMAIN-CONTAINING PROTEIN"/>
    <property type="match status" value="1"/>
</dbReference>
<dbReference type="EMBL" id="OZ019898">
    <property type="protein sequence ID" value="CAK9229766.1"/>
    <property type="molecule type" value="Genomic_DNA"/>
</dbReference>
<reference evidence="2" key="1">
    <citation type="submission" date="2024-02" db="EMBL/GenBank/DDBJ databases">
        <authorList>
            <consortium name="ELIXIR-Norway"/>
            <consortium name="Elixir Norway"/>
        </authorList>
    </citation>
    <scope>NUCLEOTIDE SEQUENCE</scope>
</reference>
<keyword evidence="3" id="KW-1185">Reference proteome</keyword>
<evidence type="ECO:0000313" key="2">
    <source>
        <dbReference type="EMBL" id="CAK9229766.1"/>
    </source>
</evidence>
<gene>
    <name evidence="2" type="ORF">CSSPTR1EN2_LOCUS19897</name>
</gene>